<dbReference type="Gene3D" id="3.10.28.20">
    <property type="entry name" value="Acetamidase/Formamidase-like domains"/>
    <property type="match status" value="1"/>
</dbReference>
<sequence>MIHQIPLDSNHFHSSFNKSYKPILTVQSGDSIQLKTLDIEWGYSSAETEERTIFTSRENEEKRAHPIIGPIAVAGAKPGMVLEVRINQLVPGWYGRNWAGGIPAWQNDKLDITDNERLQVDWKLDAARMTGSCRLGGQEFNVGLSPFLGLMGLAPKEAGTFPTKPPAYFGGNIDCKELVRGSSLFLPVSVEGALLSLGDGHALQGDGESSGTAIECPMDMVDITLTLHEDMQLSMPRAHTPAGWITFGFHEDLNEAAAVALAEMVSYMEQFYGISRTEATALSSVAVDLHVTQVVNDVKGVKGVHAILPHGVLR</sequence>
<dbReference type="SUPFAM" id="SSF141130">
    <property type="entry name" value="Acetamidase/Formamidase-like"/>
    <property type="match status" value="1"/>
</dbReference>
<name>A0ABR8WER5_9BACL</name>
<evidence type="ECO:0000313" key="1">
    <source>
        <dbReference type="EMBL" id="MBD8015462.1"/>
    </source>
</evidence>
<gene>
    <name evidence="1" type="ORF">H9630_11610</name>
</gene>
<evidence type="ECO:0000313" key="2">
    <source>
        <dbReference type="Proteomes" id="UP000658980"/>
    </source>
</evidence>
<accession>A0ABR8WER5</accession>
<organism evidence="1 2">
    <name type="scientific">Planococcus wigleyi</name>
    <dbReference type="NCBI Taxonomy" id="2762216"/>
    <lineage>
        <taxon>Bacteria</taxon>
        <taxon>Bacillati</taxon>
        <taxon>Bacillota</taxon>
        <taxon>Bacilli</taxon>
        <taxon>Bacillales</taxon>
        <taxon>Caryophanaceae</taxon>
        <taxon>Planococcus</taxon>
    </lineage>
</organism>
<reference evidence="1 2" key="1">
    <citation type="submission" date="2020-08" db="EMBL/GenBank/DDBJ databases">
        <title>A Genomic Blueprint of the Chicken Gut Microbiome.</title>
        <authorList>
            <person name="Gilroy R."/>
            <person name="Ravi A."/>
            <person name="Getino M."/>
            <person name="Pursley I."/>
            <person name="Horton D.L."/>
            <person name="Alikhan N.-F."/>
            <person name="Baker D."/>
            <person name="Gharbi K."/>
            <person name="Hall N."/>
            <person name="Watson M."/>
            <person name="Adriaenssens E.M."/>
            <person name="Foster-Nyarko E."/>
            <person name="Jarju S."/>
            <person name="Secka A."/>
            <person name="Antonio M."/>
            <person name="Oren A."/>
            <person name="Chaudhuri R."/>
            <person name="La Ragione R.M."/>
            <person name="Hildebrand F."/>
            <person name="Pallen M.J."/>
        </authorList>
    </citation>
    <scope>NUCLEOTIDE SEQUENCE [LARGE SCALE GENOMIC DNA]</scope>
    <source>
        <strain evidence="1 2">Sa1BUA13</strain>
    </source>
</reference>
<dbReference type="Proteomes" id="UP000658980">
    <property type="component" value="Unassembled WGS sequence"/>
</dbReference>
<dbReference type="PANTHER" id="PTHR31891">
    <property type="entry name" value="FORMAMIDASE C869.04-RELATED"/>
    <property type="match status" value="1"/>
</dbReference>
<dbReference type="PANTHER" id="PTHR31891:SF1">
    <property type="entry name" value="FORMAMIDASE C869.04-RELATED"/>
    <property type="match status" value="1"/>
</dbReference>
<comment type="caution">
    <text evidence="1">The sequence shown here is derived from an EMBL/GenBank/DDBJ whole genome shotgun (WGS) entry which is preliminary data.</text>
</comment>
<dbReference type="EMBL" id="JACSPU010000004">
    <property type="protein sequence ID" value="MBD8015462.1"/>
    <property type="molecule type" value="Genomic_DNA"/>
</dbReference>
<protein>
    <submittedName>
        <fullName evidence="1">Acetamidase/formamidase family protein</fullName>
    </submittedName>
</protein>
<keyword evidence="2" id="KW-1185">Reference proteome</keyword>
<dbReference type="InterPro" id="IPR004304">
    <property type="entry name" value="FmdA_AmdA"/>
</dbReference>
<dbReference type="RefSeq" id="WP_191715656.1">
    <property type="nucleotide sequence ID" value="NZ_JACSPU010000004.1"/>
</dbReference>
<dbReference type="Gene3D" id="2.60.120.580">
    <property type="entry name" value="Acetamidase/Formamidase-like domains"/>
    <property type="match status" value="1"/>
</dbReference>
<proteinExistence type="predicted"/>
<dbReference type="Pfam" id="PF03069">
    <property type="entry name" value="FmdA_AmdA"/>
    <property type="match status" value="1"/>
</dbReference>